<evidence type="ECO:0000256" key="16">
    <source>
        <dbReference type="ARBA" id="ARBA00044179"/>
    </source>
</evidence>
<dbReference type="EMBL" id="JAPZBT010000006">
    <property type="protein sequence ID" value="KAJ5356311.1"/>
    <property type="molecule type" value="Genomic_DNA"/>
</dbReference>
<evidence type="ECO:0000313" key="19">
    <source>
        <dbReference type="EMBL" id="KAJ5356311.1"/>
    </source>
</evidence>
<evidence type="ECO:0000256" key="13">
    <source>
        <dbReference type="ARBA" id="ARBA00023242"/>
    </source>
</evidence>
<dbReference type="GO" id="GO:0005874">
    <property type="term" value="C:microtubule"/>
    <property type="evidence" value="ECO:0007669"/>
    <property type="project" value="UniProtKB-KW"/>
</dbReference>
<dbReference type="GO" id="GO:0008608">
    <property type="term" value="P:attachment of spindle microtubules to kinetochore"/>
    <property type="evidence" value="ECO:0007669"/>
    <property type="project" value="InterPro"/>
</dbReference>
<evidence type="ECO:0000256" key="2">
    <source>
        <dbReference type="ARBA" id="ARBA00004186"/>
    </source>
</evidence>
<comment type="similarity">
    <text evidence="4">Belongs to the DASH complex DAD3 family.</text>
</comment>
<keyword evidence="15" id="KW-0137">Centromere</keyword>
<dbReference type="InterPro" id="IPR013965">
    <property type="entry name" value="DASH_Dad3"/>
</dbReference>
<dbReference type="Proteomes" id="UP001147752">
    <property type="component" value="Unassembled WGS sequence"/>
</dbReference>
<keyword evidence="7" id="KW-0132">Cell division</keyword>
<evidence type="ECO:0000256" key="7">
    <source>
        <dbReference type="ARBA" id="ARBA00022618"/>
    </source>
</evidence>
<feature type="region of interest" description="Disordered" evidence="18">
    <location>
        <begin position="1"/>
        <end position="53"/>
    </location>
</feature>
<keyword evidence="9" id="KW-0498">Mitosis</keyword>
<evidence type="ECO:0000256" key="3">
    <source>
        <dbReference type="ARBA" id="ARBA00004629"/>
    </source>
</evidence>
<keyword evidence="10" id="KW-0159">Chromosome partition</keyword>
<keyword evidence="8" id="KW-0493">Microtubule</keyword>
<dbReference type="Pfam" id="PF08656">
    <property type="entry name" value="DASH_Dad3"/>
    <property type="match status" value="1"/>
</dbReference>
<dbReference type="GO" id="GO:0051010">
    <property type="term" value="F:microtubule plus-end binding"/>
    <property type="evidence" value="ECO:0007669"/>
    <property type="project" value="TreeGrafter"/>
</dbReference>
<dbReference type="AlphaFoldDB" id="A0A9W9RA05"/>
<comment type="subcellular location">
    <subcellularLocation>
        <location evidence="3">Chromosome</location>
        <location evidence="3">Centromere</location>
        <location evidence="3">Kinetochore</location>
    </subcellularLocation>
    <subcellularLocation>
        <location evidence="2">Cytoplasm</location>
        <location evidence="2">Cytoskeleton</location>
        <location evidence="2">Spindle</location>
    </subcellularLocation>
    <subcellularLocation>
        <location evidence="1">Nucleus</location>
    </subcellularLocation>
</comment>
<evidence type="ECO:0000256" key="9">
    <source>
        <dbReference type="ARBA" id="ARBA00022776"/>
    </source>
</evidence>
<comment type="caution">
    <text evidence="19">The sequence shown here is derived from an EMBL/GenBank/DDBJ whole genome shotgun (WGS) entry which is preliminary data.</text>
</comment>
<dbReference type="GeneID" id="81467826"/>
<proteinExistence type="inferred from homology"/>
<keyword evidence="5" id="KW-0158">Chromosome</keyword>
<dbReference type="OrthoDB" id="2443965at2759"/>
<evidence type="ECO:0000313" key="20">
    <source>
        <dbReference type="Proteomes" id="UP001147752"/>
    </source>
</evidence>
<evidence type="ECO:0000256" key="8">
    <source>
        <dbReference type="ARBA" id="ARBA00022701"/>
    </source>
</evidence>
<evidence type="ECO:0000256" key="14">
    <source>
        <dbReference type="ARBA" id="ARBA00023306"/>
    </source>
</evidence>
<accession>A0A9W9RA05</accession>
<reference evidence="19" key="2">
    <citation type="journal article" date="2023" name="IMA Fungus">
        <title>Comparative genomic study of the Penicillium genus elucidates a diverse pangenome and 15 lateral gene transfer events.</title>
        <authorList>
            <person name="Petersen C."/>
            <person name="Sorensen T."/>
            <person name="Nielsen M.R."/>
            <person name="Sondergaard T.E."/>
            <person name="Sorensen J.L."/>
            <person name="Fitzpatrick D.A."/>
            <person name="Frisvad J.C."/>
            <person name="Nielsen K.L."/>
        </authorList>
    </citation>
    <scope>NUCLEOTIDE SEQUENCE</scope>
    <source>
        <strain evidence="19">IBT 3081</strain>
    </source>
</reference>
<organism evidence="19 20">
    <name type="scientific">Penicillium concentricum</name>
    <dbReference type="NCBI Taxonomy" id="293559"/>
    <lineage>
        <taxon>Eukaryota</taxon>
        <taxon>Fungi</taxon>
        <taxon>Dikarya</taxon>
        <taxon>Ascomycota</taxon>
        <taxon>Pezizomycotina</taxon>
        <taxon>Eurotiomycetes</taxon>
        <taxon>Eurotiomycetidae</taxon>
        <taxon>Eurotiales</taxon>
        <taxon>Aspergillaceae</taxon>
        <taxon>Penicillium</taxon>
    </lineage>
</organism>
<dbReference type="PANTHER" id="PTHR28017:SF1">
    <property type="entry name" value="DASH COMPLEX SUBUNIT DAD3"/>
    <property type="match status" value="1"/>
</dbReference>
<evidence type="ECO:0000256" key="1">
    <source>
        <dbReference type="ARBA" id="ARBA00004123"/>
    </source>
</evidence>
<evidence type="ECO:0000256" key="4">
    <source>
        <dbReference type="ARBA" id="ARBA00006277"/>
    </source>
</evidence>
<evidence type="ECO:0000256" key="17">
    <source>
        <dbReference type="ARBA" id="ARBA00044305"/>
    </source>
</evidence>
<keyword evidence="20" id="KW-1185">Reference proteome</keyword>
<keyword evidence="14" id="KW-0131">Cell cycle</keyword>
<dbReference type="GO" id="GO:0042729">
    <property type="term" value="C:DASH complex"/>
    <property type="evidence" value="ECO:0007669"/>
    <property type="project" value="InterPro"/>
</dbReference>
<name>A0A9W9RA05_9EURO</name>
<dbReference type="GO" id="GO:0072686">
    <property type="term" value="C:mitotic spindle"/>
    <property type="evidence" value="ECO:0007669"/>
    <property type="project" value="InterPro"/>
</dbReference>
<dbReference type="RefSeq" id="XP_056574458.1">
    <property type="nucleotide sequence ID" value="XM_056728643.1"/>
</dbReference>
<keyword evidence="12" id="KW-0206">Cytoskeleton</keyword>
<dbReference type="GO" id="GO:0051301">
    <property type="term" value="P:cell division"/>
    <property type="evidence" value="ECO:0007669"/>
    <property type="project" value="UniProtKB-KW"/>
</dbReference>
<sequence length="199" mass="22455">MSAFAPEDPDNDYSYAEVDPAETSTPPIPQSIGDADASHGRGHSNNPLLGDNPLVSDLEQEVLEEYARLLRNVNQVRGEDFTGVNLFAGKAYKQCPIGNYMKYKGWMYWLLINALQLSDKLADLAGSPASMPLDGLRLLERKTATVCTLLKASVYSIVLQQQIWNENEEQQQQQQNEDRHFQDHQYQHGYEGEGDMTFQ</sequence>
<gene>
    <name evidence="19" type="ORF">N7517_010920</name>
</gene>
<reference evidence="19" key="1">
    <citation type="submission" date="2022-12" db="EMBL/GenBank/DDBJ databases">
        <authorList>
            <person name="Petersen C."/>
        </authorList>
    </citation>
    <scope>NUCLEOTIDE SEQUENCE</scope>
    <source>
        <strain evidence="19">IBT 3081</strain>
    </source>
</reference>
<evidence type="ECO:0000256" key="11">
    <source>
        <dbReference type="ARBA" id="ARBA00022838"/>
    </source>
</evidence>
<evidence type="ECO:0000256" key="10">
    <source>
        <dbReference type="ARBA" id="ARBA00022829"/>
    </source>
</evidence>
<dbReference type="PANTHER" id="PTHR28017">
    <property type="entry name" value="DASH COMPLEX SUBUNIT DAD3"/>
    <property type="match status" value="1"/>
</dbReference>
<evidence type="ECO:0000256" key="5">
    <source>
        <dbReference type="ARBA" id="ARBA00022454"/>
    </source>
</evidence>
<evidence type="ECO:0000256" key="12">
    <source>
        <dbReference type="ARBA" id="ARBA00023212"/>
    </source>
</evidence>
<keyword evidence="13" id="KW-0539">Nucleus</keyword>
<evidence type="ECO:0000256" key="18">
    <source>
        <dbReference type="SAM" id="MobiDB-lite"/>
    </source>
</evidence>
<evidence type="ECO:0000256" key="6">
    <source>
        <dbReference type="ARBA" id="ARBA00022490"/>
    </source>
</evidence>
<keyword evidence="11" id="KW-0995">Kinetochore</keyword>
<keyword evidence="6" id="KW-0963">Cytoplasm</keyword>
<protein>
    <recommendedName>
        <fullName evidence="16">DASH complex subunit DAD3</fullName>
    </recommendedName>
    <alternativeName>
        <fullName evidence="17">Outer kinetochore protein DAD3</fullName>
    </alternativeName>
</protein>
<evidence type="ECO:0000256" key="15">
    <source>
        <dbReference type="ARBA" id="ARBA00023328"/>
    </source>
</evidence>